<reference evidence="2" key="1">
    <citation type="submission" date="2016-10" db="EMBL/GenBank/DDBJ databases">
        <title>Comparative genomics uncovers the prolific and rare metabolic potential of the cyanobacterial genus Moorea.</title>
        <authorList>
            <person name="Leao T."/>
            <person name="Castelao G."/>
            <person name="Korobeynikov A."/>
            <person name="Monroe E.A."/>
            <person name="Podell S."/>
            <person name="Glukhov E."/>
            <person name="Allen E."/>
            <person name="Gerwick W.H."/>
            <person name="Gerwick L."/>
        </authorList>
    </citation>
    <scope>NUCLEOTIDE SEQUENCE [LARGE SCALE GENOMIC DNA]</scope>
    <source>
        <strain evidence="2">PAL-8-15-08-1</strain>
    </source>
</reference>
<evidence type="ECO:0000313" key="1">
    <source>
        <dbReference type="EMBL" id="AOW99401.1"/>
    </source>
</evidence>
<dbReference type="RefSeq" id="WP_070391885.1">
    <property type="nucleotide sequence ID" value="NZ_CP017599.1"/>
</dbReference>
<dbReference type="AlphaFoldDB" id="A0A1D8TP41"/>
<dbReference type="OrthoDB" id="9969958at2"/>
<gene>
    <name evidence="1" type="ORF">BJP34_07975</name>
</gene>
<protein>
    <submittedName>
        <fullName evidence="1">Uncharacterized protein</fullName>
    </submittedName>
</protein>
<dbReference type="KEGG" id="mpro:BJP34_07975"/>
<accession>A0A1D8TP41</accession>
<evidence type="ECO:0000313" key="2">
    <source>
        <dbReference type="Proteomes" id="UP000177870"/>
    </source>
</evidence>
<proteinExistence type="predicted"/>
<name>A0A1D8TP41_9CYAN</name>
<sequence>MKGIFGALLPGLITTGFLGATLLPAAPAAAGDLLRDIGIGAAAGAVVGELTDNGSLIGNSANGAAAGAAVNATKRNRTRARRNSAGSLVQDAGFGAAASVVTGVIIDNGSVVDNAVKGAATGLTINLLDR</sequence>
<dbReference type="EMBL" id="CP017599">
    <property type="protein sequence ID" value="AOW99401.1"/>
    <property type="molecule type" value="Genomic_DNA"/>
</dbReference>
<organism evidence="1 2">
    <name type="scientific">Moorena producens PAL-8-15-08-1</name>
    <dbReference type="NCBI Taxonomy" id="1458985"/>
    <lineage>
        <taxon>Bacteria</taxon>
        <taxon>Bacillati</taxon>
        <taxon>Cyanobacteriota</taxon>
        <taxon>Cyanophyceae</taxon>
        <taxon>Coleofasciculales</taxon>
        <taxon>Coleofasciculaceae</taxon>
        <taxon>Moorena</taxon>
    </lineage>
</organism>
<dbReference type="Proteomes" id="UP000177870">
    <property type="component" value="Chromosome"/>
</dbReference>